<dbReference type="Proteomes" id="UP000008022">
    <property type="component" value="Unassembled WGS sequence"/>
</dbReference>
<organism evidence="2 3">
    <name type="scientific">Oryza rufipogon</name>
    <name type="common">Brownbeard rice</name>
    <name type="synonym">Asian wild rice</name>
    <dbReference type="NCBI Taxonomy" id="4529"/>
    <lineage>
        <taxon>Eukaryota</taxon>
        <taxon>Viridiplantae</taxon>
        <taxon>Streptophyta</taxon>
        <taxon>Embryophyta</taxon>
        <taxon>Tracheophyta</taxon>
        <taxon>Spermatophyta</taxon>
        <taxon>Magnoliopsida</taxon>
        <taxon>Liliopsida</taxon>
        <taxon>Poales</taxon>
        <taxon>Poaceae</taxon>
        <taxon>BOP clade</taxon>
        <taxon>Oryzoideae</taxon>
        <taxon>Oryzeae</taxon>
        <taxon>Oryzinae</taxon>
        <taxon>Oryza</taxon>
    </lineage>
</organism>
<name>A0A0E0QRN4_ORYRU</name>
<dbReference type="Gramene" id="ORUFI09G11740.1">
    <property type="protein sequence ID" value="ORUFI09G11740.1"/>
    <property type="gene ID" value="ORUFI09G11740"/>
</dbReference>
<dbReference type="STRING" id="4529.A0A0E0QRN4"/>
<dbReference type="OMA" id="HQMTSER"/>
<keyword evidence="3" id="KW-1185">Reference proteome</keyword>
<feature type="compositionally biased region" description="Basic residues" evidence="1">
    <location>
        <begin position="200"/>
        <end position="215"/>
    </location>
</feature>
<reference evidence="3" key="1">
    <citation type="submission" date="2013-06" db="EMBL/GenBank/DDBJ databases">
        <authorList>
            <person name="Zhao Q."/>
        </authorList>
    </citation>
    <scope>NUCLEOTIDE SEQUENCE</scope>
    <source>
        <strain evidence="3">cv. W1943</strain>
    </source>
</reference>
<feature type="region of interest" description="Disordered" evidence="1">
    <location>
        <begin position="180"/>
        <end position="225"/>
    </location>
</feature>
<proteinExistence type="predicted"/>
<evidence type="ECO:0000313" key="2">
    <source>
        <dbReference type="EnsemblPlants" id="ORUFI09G11740.1"/>
    </source>
</evidence>
<sequence>MLVAPIKEFVWLEKPAIVSDNAMSGVHHENNGQSFEHTCKSLETQVKSMTDDLYAYSNASKILLQHTVLILMLCWITSDNCAVYKKLKKILKKDLSDLIVQLNGSEWMETCVKTAGFSTFSKETNISGIFPDHQMTSERKARGSQELIESNIRIDTTLLIHVAASKHYMFFQTNHIPLSKNSADAAPSRRRRSAIATPPRHPRRRLAPHANRRRPAPPPASPILHRALSWPASPIYPDRCRRPHHPSTPCLHVNLHRLPGLETVAIIGKTNGANLFAWDDRRGLLAVGCWKRLTIFRLDNENSAPHCLFFLGCDLSVYGYGLTVTSFGFRWKLRWPVGSAQFGEWEPLSHDEARSLFAFVAPYVNEAKETKSSSSLPQKVAESEIEFCLFIYVIYFPFCIELGDLNMI</sequence>
<evidence type="ECO:0000256" key="1">
    <source>
        <dbReference type="SAM" id="MobiDB-lite"/>
    </source>
</evidence>
<dbReference type="AlphaFoldDB" id="A0A0E0QRN4"/>
<dbReference type="EnsemblPlants" id="ORUFI09G11740.1">
    <property type="protein sequence ID" value="ORUFI09G11740.1"/>
    <property type="gene ID" value="ORUFI09G11740"/>
</dbReference>
<reference evidence="2" key="2">
    <citation type="submission" date="2015-06" db="UniProtKB">
        <authorList>
            <consortium name="EnsemblPlants"/>
        </authorList>
    </citation>
    <scope>IDENTIFICATION</scope>
</reference>
<protein>
    <submittedName>
        <fullName evidence="2">Uncharacterized protein</fullName>
    </submittedName>
</protein>
<accession>A0A0E0QRN4</accession>
<dbReference type="HOGENOM" id="CLU_675084_0_0_1"/>
<evidence type="ECO:0000313" key="3">
    <source>
        <dbReference type="Proteomes" id="UP000008022"/>
    </source>
</evidence>